<dbReference type="InterPro" id="IPR016024">
    <property type="entry name" value="ARM-type_fold"/>
</dbReference>
<dbReference type="GO" id="GO:0006508">
    <property type="term" value="P:proteolysis"/>
    <property type="evidence" value="ECO:0007669"/>
    <property type="project" value="InterPro"/>
</dbReference>
<comment type="subcellular location">
    <subcellularLocation>
        <location evidence="2">Cytoplasm</location>
        <location evidence="2">Cytosol</location>
    </subcellularLocation>
</comment>
<dbReference type="SUPFAM" id="SSF48371">
    <property type="entry name" value="ARM repeat"/>
    <property type="match status" value="1"/>
</dbReference>
<dbReference type="Gene3D" id="3.40.630.10">
    <property type="entry name" value="Zn peptidases"/>
    <property type="match status" value="1"/>
</dbReference>
<dbReference type="PANTHER" id="PTHR12756">
    <property type="entry name" value="CYTOSOLIC CARBOXYPEPTIDASE"/>
    <property type="match status" value="1"/>
</dbReference>
<dbReference type="Gene3D" id="2.60.40.3120">
    <property type="match status" value="1"/>
</dbReference>
<dbReference type="AlphaFoldDB" id="A0A672QBU7"/>
<dbReference type="Proteomes" id="UP000472262">
    <property type="component" value="Unassembled WGS sequence"/>
</dbReference>
<evidence type="ECO:0000256" key="5">
    <source>
        <dbReference type="ARBA" id="ARBA00024524"/>
    </source>
</evidence>
<evidence type="ECO:0000256" key="2">
    <source>
        <dbReference type="ARBA" id="ARBA00004514"/>
    </source>
</evidence>
<evidence type="ECO:0000256" key="9">
    <source>
        <dbReference type="SAM" id="MobiDB-lite"/>
    </source>
</evidence>
<reference evidence="11" key="1">
    <citation type="submission" date="2025-08" db="UniProtKB">
        <authorList>
            <consortium name="Ensembl"/>
        </authorList>
    </citation>
    <scope>IDENTIFICATION</scope>
</reference>
<accession>A0A672QBU7</accession>
<protein>
    <recommendedName>
        <fullName evidence="6">tubulin-glutamate carboxypeptidase</fullName>
        <ecNumber evidence="6">3.4.17.24</ecNumber>
    </recommendedName>
</protein>
<dbReference type="Ensembl" id="ENSSGRT00000078037.1">
    <property type="protein sequence ID" value="ENSSGRP00000073285.1"/>
    <property type="gene ID" value="ENSSGRG00000037328.1"/>
</dbReference>
<dbReference type="PANTHER" id="PTHR12756:SF5">
    <property type="entry name" value="CYTOSOLIC CARBOXYPEPTIDASE 4"/>
    <property type="match status" value="1"/>
</dbReference>
<sequence>QREKVLPLCHSNLSFISPSSFRSSARSRPTMAAPSSSGLEVLLSTLQVSAHSTDRRIHHMISKGGSEALLTALVNSARSFTPNYTILLPLLHLLAKVGYRDRQIGLKAQKADAVLLVLGLLRQNTENARRAAACLWVLRVFCSSVTTADLLGKNRGLDVVFKLISPHSTKHLRTVKAAVDAFAAMLCSKVNCRTAVAKGYIADLLKLYEDWHNNDVNLKNIPIRRALLHCLQRASNSAVGRDTLVAEGGISLLFQTTQTCLTMKGLESLAEPAIQLMRKWNPKVPLPLTSDKSAFSFPLPGRPVDDWDADLGLTDVSLEDDSDEDAENEEPDNRDYVSVLRFVLEEDVSGTFNTCTHARITILRRNFDRDLDSSSEGDESSDDDSALEGDLNDETPSDQRCSELPSHRDENHLQTSDFHKHYLNCSRKGQEGHSSMVDRLLEKYGIGIPNHDPRLYAATAANTKSIAGYSILAFPDFWGHLPPQEHEPMAKRPPHLQRKKVYEDIQRLICPEDIINKVIFDMDDHSPQCPPDMCPSSLRFFSKFESGNLRKAFQVRSHEYDLILNADVNSSAHCQWFYFEVSGMVAGVPYRFNIINCEKGNSQYNYGMQPVLYSVREALEGRPHWVRTGSEICYYRNNFCARRGKKSSFYTLTFTVTFHHEDDVCYLAYHYPYTYTTLQTHLKMLEKSVDPQKVFFRQQNLCDTLAGNSCSLVTITACPTSRAWKHLHQLRKSHTKTHNESDLCSCVSTHLNRCSLTAEDLNRQWLKPDPNLSPTIYHTKGFLYYLNSIGRTPLVFCDYHGHSRKKNVFLYGCSMKETLWQSGSPINTATLKEDPGYRTIAKALDRIAPAFSFNNCNYLVEKSRASTARVVVWREIGVLRSYTMESTYNGCNQGIYKGLQTGTRELEEMGMKFGQSLLTLRRNAIHYNSRLIHHASALLDLDDRLLDHKSNNCFEDDEPPCMEKIEYSACSDSFGANELDTEVNGNTSSEEEDEEDADICRNGRRCNDRKSHLFPHHLKQDALETLTIKGGQCNGVDISNGFLY</sequence>
<dbReference type="InterPro" id="IPR000834">
    <property type="entry name" value="Peptidase_M14"/>
</dbReference>
<evidence type="ECO:0000256" key="6">
    <source>
        <dbReference type="ARBA" id="ARBA00026108"/>
    </source>
</evidence>
<evidence type="ECO:0000313" key="12">
    <source>
        <dbReference type="Proteomes" id="UP000472262"/>
    </source>
</evidence>
<dbReference type="PROSITE" id="PS52035">
    <property type="entry name" value="PEPTIDASE_M14"/>
    <property type="match status" value="1"/>
</dbReference>
<dbReference type="Pfam" id="PF18027">
    <property type="entry name" value="Pepdidase_M14_N"/>
    <property type="match status" value="1"/>
</dbReference>
<keyword evidence="12" id="KW-1185">Reference proteome</keyword>
<comment type="similarity">
    <text evidence="3 8">Belongs to the peptidase M14 family.</text>
</comment>
<dbReference type="Gene3D" id="1.25.10.10">
    <property type="entry name" value="Leucine-rich Repeat Variant"/>
    <property type="match status" value="1"/>
</dbReference>
<evidence type="ECO:0000256" key="8">
    <source>
        <dbReference type="PROSITE-ProRule" id="PRU01379"/>
    </source>
</evidence>
<dbReference type="InParanoid" id="A0A672QBU7"/>
<proteinExistence type="inferred from homology"/>
<dbReference type="InterPro" id="IPR040626">
    <property type="entry name" value="Pepdidase_M14_N"/>
</dbReference>
<dbReference type="InterPro" id="IPR050821">
    <property type="entry name" value="Cytosolic_carboxypeptidase"/>
</dbReference>
<feature type="compositionally biased region" description="Acidic residues" evidence="9">
    <location>
        <begin position="373"/>
        <end position="396"/>
    </location>
</feature>
<dbReference type="GO" id="GO:0005829">
    <property type="term" value="C:cytosol"/>
    <property type="evidence" value="ECO:0007669"/>
    <property type="project" value="UniProtKB-SubCell"/>
</dbReference>
<keyword evidence="4" id="KW-0645">Protease</keyword>
<evidence type="ECO:0000256" key="7">
    <source>
        <dbReference type="ARBA" id="ARBA00029302"/>
    </source>
</evidence>
<dbReference type="Pfam" id="PF25571">
    <property type="entry name" value="TPR_CCP1_N"/>
    <property type="match status" value="1"/>
</dbReference>
<evidence type="ECO:0000259" key="10">
    <source>
        <dbReference type="PROSITE" id="PS52035"/>
    </source>
</evidence>
<dbReference type="GO" id="GO:0008270">
    <property type="term" value="F:zinc ion binding"/>
    <property type="evidence" value="ECO:0007669"/>
    <property type="project" value="InterPro"/>
</dbReference>
<evidence type="ECO:0000256" key="1">
    <source>
        <dbReference type="ARBA" id="ARBA00001947"/>
    </source>
</evidence>
<organism evidence="11 12">
    <name type="scientific">Sinocyclocheilus grahami</name>
    <name type="common">Dianchi golden-line fish</name>
    <name type="synonym">Barbus grahami</name>
    <dbReference type="NCBI Taxonomy" id="75366"/>
    <lineage>
        <taxon>Eukaryota</taxon>
        <taxon>Metazoa</taxon>
        <taxon>Chordata</taxon>
        <taxon>Craniata</taxon>
        <taxon>Vertebrata</taxon>
        <taxon>Euteleostomi</taxon>
        <taxon>Actinopterygii</taxon>
        <taxon>Neopterygii</taxon>
        <taxon>Teleostei</taxon>
        <taxon>Ostariophysi</taxon>
        <taxon>Cypriniformes</taxon>
        <taxon>Cyprinidae</taxon>
        <taxon>Cyprininae</taxon>
        <taxon>Sinocyclocheilus</taxon>
    </lineage>
</organism>
<keyword evidence="4" id="KW-0121">Carboxypeptidase</keyword>
<comment type="catalytic activity">
    <reaction evidence="5">
        <text>C-terminal L-alpha-aminoacyl-L-glutamyl-L-glutamyl-[tubulin] + H2O = C-terminal L-alpha-aminoacyl-L-glutamyl-[tubulin] + L-glutamate</text>
        <dbReference type="Rhea" id="RHEA:63792"/>
        <dbReference type="Rhea" id="RHEA-COMP:16435"/>
        <dbReference type="Rhea" id="RHEA-COMP:16436"/>
        <dbReference type="ChEBI" id="CHEBI:15377"/>
        <dbReference type="ChEBI" id="CHEBI:29985"/>
        <dbReference type="ChEBI" id="CHEBI:149555"/>
        <dbReference type="ChEBI" id="CHEBI:149556"/>
        <dbReference type="EC" id="3.4.17.24"/>
    </reaction>
    <physiologicalReaction direction="left-to-right" evidence="5">
        <dbReference type="Rhea" id="RHEA:63793"/>
    </physiologicalReaction>
</comment>
<feature type="active site" description="Proton donor/acceptor" evidence="8">
    <location>
        <position position="885"/>
    </location>
</feature>
<keyword evidence="4" id="KW-0378">Hydrolase</keyword>
<evidence type="ECO:0000256" key="3">
    <source>
        <dbReference type="ARBA" id="ARBA00005988"/>
    </source>
</evidence>
<comment type="cofactor">
    <cofactor evidence="1">
        <name>Zn(2+)</name>
        <dbReference type="ChEBI" id="CHEBI:29105"/>
    </cofactor>
</comment>
<feature type="domain" description="Peptidase M14" evidence="10">
    <location>
        <begin position="753"/>
        <end position="921"/>
    </location>
</feature>
<dbReference type="EC" id="3.4.17.24" evidence="6"/>
<reference evidence="11" key="2">
    <citation type="submission" date="2025-09" db="UniProtKB">
        <authorList>
            <consortium name="Ensembl"/>
        </authorList>
    </citation>
    <scope>IDENTIFICATION</scope>
</reference>
<feature type="region of interest" description="Disordered" evidence="9">
    <location>
        <begin position="370"/>
        <end position="413"/>
    </location>
</feature>
<evidence type="ECO:0000256" key="4">
    <source>
        <dbReference type="ARBA" id="ARBA00022645"/>
    </source>
</evidence>
<comment type="catalytic activity">
    <reaction evidence="7">
        <text>(L-glutamyl)(n+1)-gamma-L-glutamyl-L-glutamyl-[protein] + H2O = (L-glutamyl)(n)-gamma-L-glutamyl-L-glutamyl-[protein] + L-glutamate</text>
        <dbReference type="Rhea" id="RHEA:60004"/>
        <dbReference type="Rhea" id="RHEA-COMP:15519"/>
        <dbReference type="Rhea" id="RHEA-COMP:15675"/>
        <dbReference type="ChEBI" id="CHEBI:15377"/>
        <dbReference type="ChEBI" id="CHEBI:29985"/>
        <dbReference type="ChEBI" id="CHEBI:143623"/>
    </reaction>
    <physiologicalReaction direction="left-to-right" evidence="7">
        <dbReference type="Rhea" id="RHEA:60005"/>
    </physiologicalReaction>
</comment>
<dbReference type="GO" id="GO:0004181">
    <property type="term" value="F:metallocarboxypeptidase activity"/>
    <property type="evidence" value="ECO:0007669"/>
    <property type="project" value="InterPro"/>
</dbReference>
<name>A0A672QBU7_SINGR</name>
<evidence type="ECO:0000313" key="11">
    <source>
        <dbReference type="Ensembl" id="ENSSGRP00000073285.1"/>
    </source>
</evidence>
<dbReference type="InterPro" id="IPR011989">
    <property type="entry name" value="ARM-like"/>
</dbReference>
<dbReference type="OMA" id="QYERLCP"/>
<dbReference type="SUPFAM" id="SSF53187">
    <property type="entry name" value="Zn-dependent exopeptidases"/>
    <property type="match status" value="1"/>
</dbReference>